<gene>
    <name evidence="1" type="ORF">LF1_02510</name>
</gene>
<reference evidence="1 2" key="1">
    <citation type="submission" date="2019-08" db="EMBL/GenBank/DDBJ databases">
        <title>Deep-cultivation of Planctomycetes and their phenomic and genomic characterization uncovers novel biology.</title>
        <authorList>
            <person name="Wiegand S."/>
            <person name="Jogler M."/>
            <person name="Boedeker C."/>
            <person name="Pinto D."/>
            <person name="Vollmers J."/>
            <person name="Rivas-Marin E."/>
            <person name="Kohn T."/>
            <person name="Peeters S.H."/>
            <person name="Heuer A."/>
            <person name="Rast P."/>
            <person name="Oberbeckmann S."/>
            <person name="Bunk B."/>
            <person name="Jeske O."/>
            <person name="Meyerdierks A."/>
            <person name="Storesund J.E."/>
            <person name="Kallscheuer N."/>
            <person name="Luecker S."/>
            <person name="Lage O.M."/>
            <person name="Pohl T."/>
            <person name="Merkel B.J."/>
            <person name="Hornburger P."/>
            <person name="Mueller R.-W."/>
            <person name="Bruemmer F."/>
            <person name="Labrenz M."/>
            <person name="Spormann A.M."/>
            <person name="Op Den Camp H."/>
            <person name="Overmann J."/>
            <person name="Amann R."/>
            <person name="Jetten M.S.M."/>
            <person name="Mascher T."/>
            <person name="Medema M.H."/>
            <person name="Devos D.P."/>
            <person name="Kaster A.-K."/>
            <person name="Ovreas L."/>
            <person name="Rohde M."/>
            <person name="Galperin M.Y."/>
            <person name="Jogler C."/>
        </authorList>
    </citation>
    <scope>NUCLEOTIDE SEQUENCE [LARGE SCALE GENOMIC DNA]</scope>
    <source>
        <strain evidence="1 2">LF1</strain>
    </source>
</reference>
<evidence type="ECO:0000313" key="1">
    <source>
        <dbReference type="EMBL" id="KAA1257761.1"/>
    </source>
</evidence>
<dbReference type="PANTHER" id="PTHR41317">
    <property type="entry name" value="PD-(D_E)XK NUCLEASE FAMILY TRANSPOSASE"/>
    <property type="match status" value="1"/>
</dbReference>
<dbReference type="Pfam" id="PF12784">
    <property type="entry name" value="PDDEXK_2"/>
    <property type="match status" value="1"/>
</dbReference>
<accession>A0A5B1CC00</accession>
<evidence type="ECO:0000313" key="2">
    <source>
        <dbReference type="Proteomes" id="UP000322699"/>
    </source>
</evidence>
<dbReference type="AlphaFoldDB" id="A0A5B1CC00"/>
<dbReference type="Proteomes" id="UP000322699">
    <property type="component" value="Unassembled WGS sequence"/>
</dbReference>
<name>A0A5B1CC00_9BACT</name>
<dbReference type="OrthoDB" id="244678at2"/>
<dbReference type="PANTHER" id="PTHR41317:SF1">
    <property type="entry name" value="PD-(D_E)XK NUCLEASE FAMILY TRANSPOSASE"/>
    <property type="match status" value="1"/>
</dbReference>
<dbReference type="EMBL" id="VRLW01000001">
    <property type="protein sequence ID" value="KAA1257761.1"/>
    <property type="molecule type" value="Genomic_DNA"/>
</dbReference>
<organism evidence="1 2">
    <name type="scientific">Rubripirellula obstinata</name>
    <dbReference type="NCBI Taxonomy" id="406547"/>
    <lineage>
        <taxon>Bacteria</taxon>
        <taxon>Pseudomonadati</taxon>
        <taxon>Planctomycetota</taxon>
        <taxon>Planctomycetia</taxon>
        <taxon>Pirellulales</taxon>
        <taxon>Pirellulaceae</taxon>
        <taxon>Rubripirellula</taxon>
    </lineage>
</organism>
<sequence>MPLGICPTVDFVFKFLFGQIQNTDLLIHLLNSVLVPESPIEEVVILNPYNDKEFDDDKLSIVDVKARDSAGVWYVIEVQTTIPDGLKQRLVFYTSELFAGQMREGDSYASLQPAISICFLTESLFDQSPAGHFRFSLCDPVNSVSLGDQVQVHIVELAKYNLSDAMLGDADWLEKWVYFMKESANRDAEELRRLLPSPTFQKATGILEMIARDDELRYRYADRAKEAKDRFSFLKDARDAAMAKGLEQGEARGKLIGRIQLTQRLLKMPAADDASLKVMETKELETLASDLETRLNDLA</sequence>
<protein>
    <submittedName>
        <fullName evidence="1">PD-(D/E)XK nuclease family transposase</fullName>
    </submittedName>
</protein>
<dbReference type="NCBIfam" id="TIGR01784">
    <property type="entry name" value="T_den_put_tspse"/>
    <property type="match status" value="1"/>
</dbReference>
<dbReference type="RefSeq" id="WP_068264757.1">
    <property type="nucleotide sequence ID" value="NZ_LWSK01000068.1"/>
</dbReference>
<comment type="caution">
    <text evidence="1">The sequence shown here is derived from an EMBL/GenBank/DDBJ whole genome shotgun (WGS) entry which is preliminary data.</text>
</comment>
<keyword evidence="2" id="KW-1185">Reference proteome</keyword>
<dbReference type="InterPro" id="IPR010106">
    <property type="entry name" value="RpnA"/>
</dbReference>
<proteinExistence type="predicted"/>